<accession>M6UME2</accession>
<comment type="caution">
    <text evidence="1">The sequence shown here is derived from an EMBL/GenBank/DDBJ whole genome shotgun (WGS) entry which is preliminary data.</text>
</comment>
<proteinExistence type="predicted"/>
<dbReference type="EMBL" id="AHOQ02000029">
    <property type="protein sequence ID" value="EMO45750.1"/>
    <property type="molecule type" value="Genomic_DNA"/>
</dbReference>
<dbReference type="Proteomes" id="UP000012160">
    <property type="component" value="Unassembled WGS sequence"/>
</dbReference>
<sequence length="46" mass="5469">MLLRGQSPERTMKAYQNCRNSSNLRQDVGHICEKLLIFFRNLPNYL</sequence>
<dbReference type="AlphaFoldDB" id="M6UME2"/>
<name>M6UME2_9LEPT</name>
<evidence type="ECO:0000313" key="2">
    <source>
        <dbReference type="Proteomes" id="UP000012160"/>
    </source>
</evidence>
<protein>
    <submittedName>
        <fullName evidence="1">Uncharacterized protein</fullName>
    </submittedName>
</protein>
<reference evidence="1 2" key="1">
    <citation type="submission" date="2013-01" db="EMBL/GenBank/DDBJ databases">
        <authorList>
            <person name="Harkins D.M."/>
            <person name="Durkin A.S."/>
            <person name="Brinkac L.M."/>
            <person name="Haft D.H."/>
            <person name="Selengut J.D."/>
            <person name="Sanka R."/>
            <person name="DePew J."/>
            <person name="Purushe J."/>
            <person name="Matthias M.A."/>
            <person name="Vinetz J.M."/>
            <person name="Sutton G.G."/>
            <person name="Nierman W.C."/>
            <person name="Fouts D.E."/>
        </authorList>
    </citation>
    <scope>NUCLEOTIDE SEQUENCE [LARGE SCALE GENOMIC DNA]</scope>
    <source>
        <strain evidence="1 2">ZUN179</strain>
    </source>
</reference>
<organism evidence="1 2">
    <name type="scientific">Leptospira santarosai str. ZUN179</name>
    <dbReference type="NCBI Taxonomy" id="1049985"/>
    <lineage>
        <taxon>Bacteria</taxon>
        <taxon>Pseudomonadati</taxon>
        <taxon>Spirochaetota</taxon>
        <taxon>Spirochaetia</taxon>
        <taxon>Leptospirales</taxon>
        <taxon>Leptospiraceae</taxon>
        <taxon>Leptospira</taxon>
    </lineage>
</organism>
<gene>
    <name evidence="1" type="ORF">LEP1GSC187_1504</name>
</gene>
<evidence type="ECO:0000313" key="1">
    <source>
        <dbReference type="EMBL" id="EMO45750.1"/>
    </source>
</evidence>